<reference evidence="2 3" key="1">
    <citation type="submission" date="2019-11" db="EMBL/GenBank/DDBJ databases">
        <authorList>
            <person name="Im W.T."/>
        </authorList>
    </citation>
    <scope>NUCLEOTIDE SEQUENCE [LARGE SCALE GENOMIC DNA]</scope>
    <source>
        <strain evidence="2 3">SB-02</strain>
    </source>
</reference>
<protein>
    <submittedName>
        <fullName evidence="2">Antibiotic biosynthesis monooxygenase</fullName>
    </submittedName>
</protein>
<sequence>MQPLTRVVKLTLMPEHIEAFRQIFQEHKQHIAAFEGCLELNAYQDNQEPHVFFTISRWSHTQALDNYRYSEFFKLLWSRVKPMFAAKAVAHSMTVV</sequence>
<keyword evidence="3" id="KW-1185">Reference proteome</keyword>
<evidence type="ECO:0000313" key="2">
    <source>
        <dbReference type="EMBL" id="QGW28604.1"/>
    </source>
</evidence>
<keyword evidence="2" id="KW-0503">Monooxygenase</keyword>
<evidence type="ECO:0000259" key="1">
    <source>
        <dbReference type="PROSITE" id="PS51725"/>
    </source>
</evidence>
<dbReference type="InterPro" id="IPR011008">
    <property type="entry name" value="Dimeric_a/b-barrel"/>
</dbReference>
<organism evidence="2 3">
    <name type="scientific">Phnomibacter ginsenosidimutans</name>
    <dbReference type="NCBI Taxonomy" id="2676868"/>
    <lineage>
        <taxon>Bacteria</taxon>
        <taxon>Pseudomonadati</taxon>
        <taxon>Bacteroidota</taxon>
        <taxon>Chitinophagia</taxon>
        <taxon>Chitinophagales</taxon>
        <taxon>Chitinophagaceae</taxon>
        <taxon>Phnomibacter</taxon>
    </lineage>
</organism>
<proteinExistence type="predicted"/>
<dbReference type="KEGG" id="fls:GLV81_11290"/>
<gene>
    <name evidence="2" type="ORF">GLV81_11290</name>
</gene>
<dbReference type="SUPFAM" id="SSF54909">
    <property type="entry name" value="Dimeric alpha+beta barrel"/>
    <property type="match status" value="1"/>
</dbReference>
<accession>A0A6I6G8J6</accession>
<feature type="domain" description="ABM" evidence="1">
    <location>
        <begin position="4"/>
        <end position="93"/>
    </location>
</feature>
<dbReference type="EMBL" id="CP046566">
    <property type="protein sequence ID" value="QGW28604.1"/>
    <property type="molecule type" value="Genomic_DNA"/>
</dbReference>
<dbReference type="RefSeq" id="WP_157478957.1">
    <property type="nucleotide sequence ID" value="NZ_CP046566.1"/>
</dbReference>
<dbReference type="Gene3D" id="3.30.70.100">
    <property type="match status" value="1"/>
</dbReference>
<dbReference type="AlphaFoldDB" id="A0A6I6G8J6"/>
<dbReference type="PROSITE" id="PS51725">
    <property type="entry name" value="ABM"/>
    <property type="match status" value="1"/>
</dbReference>
<dbReference type="Pfam" id="PF03992">
    <property type="entry name" value="ABM"/>
    <property type="match status" value="1"/>
</dbReference>
<evidence type="ECO:0000313" key="3">
    <source>
        <dbReference type="Proteomes" id="UP000426027"/>
    </source>
</evidence>
<dbReference type="InterPro" id="IPR007138">
    <property type="entry name" value="ABM_dom"/>
</dbReference>
<keyword evidence="2" id="KW-0560">Oxidoreductase</keyword>
<name>A0A6I6G8J6_9BACT</name>
<dbReference type="Proteomes" id="UP000426027">
    <property type="component" value="Chromosome"/>
</dbReference>
<dbReference type="GO" id="GO:0004497">
    <property type="term" value="F:monooxygenase activity"/>
    <property type="evidence" value="ECO:0007669"/>
    <property type="project" value="UniProtKB-KW"/>
</dbReference>